<keyword evidence="2" id="KW-1185">Reference proteome</keyword>
<organism evidence="1 2">
    <name type="scientific">Polyporus arcularius HHB13444</name>
    <dbReference type="NCBI Taxonomy" id="1314778"/>
    <lineage>
        <taxon>Eukaryota</taxon>
        <taxon>Fungi</taxon>
        <taxon>Dikarya</taxon>
        <taxon>Basidiomycota</taxon>
        <taxon>Agaricomycotina</taxon>
        <taxon>Agaricomycetes</taxon>
        <taxon>Polyporales</taxon>
        <taxon>Polyporaceae</taxon>
        <taxon>Polyporus</taxon>
    </lineage>
</organism>
<reference evidence="1 2" key="1">
    <citation type="journal article" date="2019" name="Nat. Ecol. Evol.">
        <title>Megaphylogeny resolves global patterns of mushroom evolution.</title>
        <authorList>
            <person name="Varga T."/>
            <person name="Krizsan K."/>
            <person name="Foldi C."/>
            <person name="Dima B."/>
            <person name="Sanchez-Garcia M."/>
            <person name="Sanchez-Ramirez S."/>
            <person name="Szollosi G.J."/>
            <person name="Szarkandi J.G."/>
            <person name="Papp V."/>
            <person name="Albert L."/>
            <person name="Andreopoulos W."/>
            <person name="Angelini C."/>
            <person name="Antonin V."/>
            <person name="Barry K.W."/>
            <person name="Bougher N.L."/>
            <person name="Buchanan P."/>
            <person name="Buyck B."/>
            <person name="Bense V."/>
            <person name="Catcheside P."/>
            <person name="Chovatia M."/>
            <person name="Cooper J."/>
            <person name="Damon W."/>
            <person name="Desjardin D."/>
            <person name="Finy P."/>
            <person name="Geml J."/>
            <person name="Haridas S."/>
            <person name="Hughes K."/>
            <person name="Justo A."/>
            <person name="Karasinski D."/>
            <person name="Kautmanova I."/>
            <person name="Kiss B."/>
            <person name="Kocsube S."/>
            <person name="Kotiranta H."/>
            <person name="LaButti K.M."/>
            <person name="Lechner B.E."/>
            <person name="Liimatainen K."/>
            <person name="Lipzen A."/>
            <person name="Lukacs Z."/>
            <person name="Mihaltcheva S."/>
            <person name="Morgado L.N."/>
            <person name="Niskanen T."/>
            <person name="Noordeloos M.E."/>
            <person name="Ohm R.A."/>
            <person name="Ortiz-Santana B."/>
            <person name="Ovrebo C."/>
            <person name="Racz N."/>
            <person name="Riley R."/>
            <person name="Savchenko A."/>
            <person name="Shiryaev A."/>
            <person name="Soop K."/>
            <person name="Spirin V."/>
            <person name="Szebenyi C."/>
            <person name="Tomsovsky M."/>
            <person name="Tulloss R.E."/>
            <person name="Uehling J."/>
            <person name="Grigoriev I.V."/>
            <person name="Vagvolgyi C."/>
            <person name="Papp T."/>
            <person name="Martin F.M."/>
            <person name="Miettinen O."/>
            <person name="Hibbett D.S."/>
            <person name="Nagy L.G."/>
        </authorList>
    </citation>
    <scope>NUCLEOTIDE SEQUENCE [LARGE SCALE GENOMIC DNA]</scope>
    <source>
        <strain evidence="1 2">HHB13444</strain>
    </source>
</reference>
<accession>A0A5C3PFM1</accession>
<dbReference type="InParanoid" id="A0A5C3PFM1"/>
<proteinExistence type="predicted"/>
<name>A0A5C3PFM1_9APHY</name>
<protein>
    <submittedName>
        <fullName evidence="1">Uncharacterized protein</fullName>
    </submittedName>
</protein>
<evidence type="ECO:0000313" key="1">
    <source>
        <dbReference type="EMBL" id="TFK84703.1"/>
    </source>
</evidence>
<sequence length="80" mass="8603">MTTLQRARLRMPSTSRLATFGAAPVPGASSSIADLAAYLLHVRRRTRAYCTADVEVAACAAIPLPPRTRRSKALQRPIGV</sequence>
<gene>
    <name evidence="1" type="ORF">K466DRAFT_588720</name>
</gene>
<dbReference type="Proteomes" id="UP000308197">
    <property type="component" value="Unassembled WGS sequence"/>
</dbReference>
<dbReference type="AlphaFoldDB" id="A0A5C3PFM1"/>
<dbReference type="EMBL" id="ML211299">
    <property type="protein sequence ID" value="TFK84703.1"/>
    <property type="molecule type" value="Genomic_DNA"/>
</dbReference>
<evidence type="ECO:0000313" key="2">
    <source>
        <dbReference type="Proteomes" id="UP000308197"/>
    </source>
</evidence>